<keyword evidence="1" id="KW-0472">Membrane</keyword>
<protein>
    <submittedName>
        <fullName evidence="2">Uncharacterized protein</fullName>
    </submittedName>
</protein>
<organism evidence="2 3">
    <name type="scientific">Lysinibacillus sphaericus OT4b.31</name>
    <dbReference type="NCBI Taxonomy" id="1285586"/>
    <lineage>
        <taxon>Bacteria</taxon>
        <taxon>Bacillati</taxon>
        <taxon>Bacillota</taxon>
        <taxon>Bacilli</taxon>
        <taxon>Bacillales</taxon>
        <taxon>Bacillaceae</taxon>
        <taxon>Lysinibacillus</taxon>
    </lineage>
</organism>
<dbReference type="EMBL" id="AQPX01000053">
    <property type="protein sequence ID" value="EON70177.1"/>
    <property type="molecule type" value="Genomic_DNA"/>
</dbReference>
<keyword evidence="1" id="KW-1133">Transmembrane helix</keyword>
<sequence length="127" mass="14656">MSKLYYLIFICIHLVLTLLMIYDFFPKLINIIDIPQNLLMYLMLCTFLLGLLVGGKRKDTNKTDLYVNIASMSYLIIVVFVLTILGGVSQVGISIKSPFTWIIVAVALFEILRKNKKIRFKDKYKTL</sequence>
<feature type="transmembrane region" description="Helical" evidence="1">
    <location>
        <begin position="5"/>
        <end position="22"/>
    </location>
</feature>
<feature type="transmembrane region" description="Helical" evidence="1">
    <location>
        <begin position="91"/>
        <end position="112"/>
    </location>
</feature>
<evidence type="ECO:0000256" key="1">
    <source>
        <dbReference type="SAM" id="Phobius"/>
    </source>
</evidence>
<feature type="transmembrane region" description="Helical" evidence="1">
    <location>
        <begin position="34"/>
        <end position="53"/>
    </location>
</feature>
<feature type="transmembrane region" description="Helical" evidence="1">
    <location>
        <begin position="65"/>
        <end position="85"/>
    </location>
</feature>
<evidence type="ECO:0000313" key="3">
    <source>
        <dbReference type="Proteomes" id="UP000013911"/>
    </source>
</evidence>
<dbReference type="RefSeq" id="WP_010861434.1">
    <property type="nucleotide sequence ID" value="NZ_KB933428.1"/>
</dbReference>
<dbReference type="Proteomes" id="UP000013911">
    <property type="component" value="Unassembled WGS sequence"/>
</dbReference>
<dbReference type="OrthoDB" id="2735757at2"/>
<keyword evidence="1" id="KW-0812">Transmembrane</keyword>
<proteinExistence type="predicted"/>
<accession>R7Z7Q4</accession>
<name>R7Z7Q4_LYSSH</name>
<evidence type="ECO:0000313" key="2">
    <source>
        <dbReference type="EMBL" id="EON70177.1"/>
    </source>
</evidence>
<comment type="caution">
    <text evidence="2">The sequence shown here is derived from an EMBL/GenBank/DDBJ whole genome shotgun (WGS) entry which is preliminary data.</text>
</comment>
<reference evidence="2 3" key="1">
    <citation type="submission" date="2013-04" db="EMBL/GenBank/DDBJ databases">
        <title>Draft genome of the heavy metal tolerant bacterium Lysinibacillus sphaericus strain OT4b.31.</title>
        <authorList>
            <person name="Pena-Montenegro T.D."/>
            <person name="Dussan J."/>
        </authorList>
    </citation>
    <scope>NUCLEOTIDE SEQUENCE [LARGE SCALE GENOMIC DNA]</scope>
    <source>
        <strain evidence="2 3">OT4b.31</strain>
    </source>
</reference>
<gene>
    <name evidence="2" type="ORF">H131_22711</name>
</gene>
<dbReference type="AlphaFoldDB" id="R7Z7Q4"/>
<dbReference type="HOGENOM" id="CLU_1967874_0_0_9"/>
<dbReference type="PATRIC" id="fig|1285586.5.peg.4738"/>